<name>A0A9X3CXC1_9FLAO</name>
<accession>A0A9X3CXC1</accession>
<dbReference type="SUPFAM" id="SSF49899">
    <property type="entry name" value="Concanavalin A-like lectins/glucanases"/>
    <property type="match status" value="1"/>
</dbReference>
<dbReference type="GO" id="GO:0004553">
    <property type="term" value="F:hydrolase activity, hydrolyzing O-glycosyl compounds"/>
    <property type="evidence" value="ECO:0007669"/>
    <property type="project" value="UniProtKB-ARBA"/>
</dbReference>
<dbReference type="InterPro" id="IPR044023">
    <property type="entry name" value="Ig_7"/>
</dbReference>
<evidence type="ECO:0000313" key="4">
    <source>
        <dbReference type="Proteomes" id="UP001148482"/>
    </source>
</evidence>
<reference evidence="3" key="1">
    <citation type="submission" date="2022-11" db="EMBL/GenBank/DDBJ databases">
        <title>Salinimicrobium profundisediminis sp. nov., isolated from deep-sea sediment of the Mariana Trench.</title>
        <authorList>
            <person name="Fu H."/>
        </authorList>
    </citation>
    <scope>NUCLEOTIDE SEQUENCE</scope>
    <source>
        <strain evidence="3">MT39</strain>
    </source>
</reference>
<dbReference type="Gene3D" id="2.60.120.200">
    <property type="match status" value="1"/>
</dbReference>
<protein>
    <recommendedName>
        <fullName evidence="5">DUF11 domain-containing protein</fullName>
    </recommendedName>
</protein>
<sequence length="788" mass="84092">MFRNIEVKPVFPFIVFILLSIQVNAQFTITESFKGNASNDIIIGDGAYLTSGVADPVNDGWLRLTEDVGNRKGFAYVNKSFPSTLGVLVDFEYIMWRSRNDSNNGADGIGVFLFDGTVEPQDFNLGGYGGSLGYAPNTNAGTQQGVTGGYVGIGLDSYGNFGNNNEGRIGRIAMDGNNAAEVPNTVVLRGPTTNSSSTTNRFLAGAKIGDRSGTANTIRARNEIDYNTVRSIRPDYSTFYRRIQIEIIPLGGSAGYEIIVRWTKTYDGNFTQLITYTTSDVPPNLLKLGFAASTGGSFNFHEIRNVLVTTPGNLRVIKKTDKSTLRSIDVGNNENEISYNIEIVNDTDGALENIQFEDKLTDGEGNVLDPSVFEITNITAEGFLAGTSLPVNSSINEFTGSLNLSANSAGIIKVSGRLKEVPAGNIVTNVVSALPTDISDEDLGNNTSVVNTPVIAEGIDMVVNKTVDQSCLDSTNGNRFTLEVTNLGSNNLNYSSTNQVVVTETLPPGATIVNPSNSGWSYTNTGSTYTFTKTGSGVLSSGFSFPKIYYTVNASQGYTNSAVVELRSSSGTNAENIEPPENLGNNEDSIEIIPAPLVPTVTSPVYYCQGEEAQPLTAAANEGFTLRWFLNEGGTGSNIPFTPSTSTPGSTIYYVAQTNGTCESDLAEIEVIVLENPEAGSISGGEEICSGRIPGVITSQSSGSGNGIVSYRWQFSTDGGIIWEEVSGASGESYQPGVVRTSTLFRRITITETNGFQCESQPTNIIAVTTKRCGIISNPMLPSKAQNN</sequence>
<comment type="caution">
    <text evidence="3">The sequence shown here is derived from an EMBL/GenBank/DDBJ whole genome shotgun (WGS) entry which is preliminary data.</text>
</comment>
<feature type="domain" description="Ig-like" evidence="2">
    <location>
        <begin position="596"/>
        <end position="673"/>
    </location>
</feature>
<dbReference type="GO" id="GO:0005975">
    <property type="term" value="P:carbohydrate metabolic process"/>
    <property type="evidence" value="ECO:0007669"/>
    <property type="project" value="UniProtKB-ARBA"/>
</dbReference>
<evidence type="ECO:0000313" key="3">
    <source>
        <dbReference type="EMBL" id="MCX2838497.1"/>
    </source>
</evidence>
<dbReference type="RefSeq" id="WP_266069734.1">
    <property type="nucleotide sequence ID" value="NZ_JAPJDA010000014.1"/>
</dbReference>
<dbReference type="AlphaFoldDB" id="A0A9X3CXC1"/>
<dbReference type="Pfam" id="PF01345">
    <property type="entry name" value="DUF11"/>
    <property type="match status" value="1"/>
</dbReference>
<gene>
    <name evidence="3" type="ORF">OQ279_10055</name>
</gene>
<proteinExistence type="predicted"/>
<dbReference type="Pfam" id="PF19081">
    <property type="entry name" value="Ig_7"/>
    <property type="match status" value="1"/>
</dbReference>
<feature type="domain" description="DUF11" evidence="1">
    <location>
        <begin position="460"/>
        <end position="574"/>
    </location>
</feature>
<dbReference type="Proteomes" id="UP001148482">
    <property type="component" value="Unassembled WGS sequence"/>
</dbReference>
<organism evidence="3 4">
    <name type="scientific">Salinimicrobium profundisediminis</name>
    <dbReference type="NCBI Taxonomy" id="2994553"/>
    <lineage>
        <taxon>Bacteria</taxon>
        <taxon>Pseudomonadati</taxon>
        <taxon>Bacteroidota</taxon>
        <taxon>Flavobacteriia</taxon>
        <taxon>Flavobacteriales</taxon>
        <taxon>Flavobacteriaceae</taxon>
        <taxon>Salinimicrobium</taxon>
    </lineage>
</organism>
<dbReference type="InterPro" id="IPR001434">
    <property type="entry name" value="OmcB-like_DUF11"/>
</dbReference>
<dbReference type="EMBL" id="JAPJDA010000014">
    <property type="protein sequence ID" value="MCX2838497.1"/>
    <property type="molecule type" value="Genomic_DNA"/>
</dbReference>
<evidence type="ECO:0008006" key="5">
    <source>
        <dbReference type="Google" id="ProtNLM"/>
    </source>
</evidence>
<dbReference type="InterPro" id="IPR013320">
    <property type="entry name" value="ConA-like_dom_sf"/>
</dbReference>
<evidence type="ECO:0000259" key="2">
    <source>
        <dbReference type="Pfam" id="PF19081"/>
    </source>
</evidence>
<keyword evidence="4" id="KW-1185">Reference proteome</keyword>
<evidence type="ECO:0000259" key="1">
    <source>
        <dbReference type="Pfam" id="PF01345"/>
    </source>
</evidence>